<evidence type="ECO:0000259" key="3">
    <source>
        <dbReference type="Pfam" id="PF17389"/>
    </source>
</evidence>
<name>A0AAE0KLD6_9PEZI</name>
<dbReference type="GO" id="GO:0016798">
    <property type="term" value="F:hydrolase activity, acting on glycosyl bonds"/>
    <property type="evidence" value="ECO:0007669"/>
    <property type="project" value="UniProtKB-KW"/>
</dbReference>
<keyword evidence="5" id="KW-1185">Reference proteome</keyword>
<dbReference type="SUPFAM" id="SSF48208">
    <property type="entry name" value="Six-hairpin glycosidases"/>
    <property type="match status" value="1"/>
</dbReference>
<evidence type="ECO:0000313" key="5">
    <source>
        <dbReference type="Proteomes" id="UP001285441"/>
    </source>
</evidence>
<feature type="region of interest" description="Disordered" evidence="1">
    <location>
        <begin position="534"/>
        <end position="562"/>
    </location>
</feature>
<reference evidence="4" key="1">
    <citation type="journal article" date="2023" name="Mol. Phylogenet. Evol.">
        <title>Genome-scale phylogeny and comparative genomics of the fungal order Sordariales.</title>
        <authorList>
            <person name="Hensen N."/>
            <person name="Bonometti L."/>
            <person name="Westerberg I."/>
            <person name="Brannstrom I.O."/>
            <person name="Guillou S."/>
            <person name="Cros-Aarteil S."/>
            <person name="Calhoun S."/>
            <person name="Haridas S."/>
            <person name="Kuo A."/>
            <person name="Mondo S."/>
            <person name="Pangilinan J."/>
            <person name="Riley R."/>
            <person name="LaButti K."/>
            <person name="Andreopoulos B."/>
            <person name="Lipzen A."/>
            <person name="Chen C."/>
            <person name="Yan M."/>
            <person name="Daum C."/>
            <person name="Ng V."/>
            <person name="Clum A."/>
            <person name="Steindorff A."/>
            <person name="Ohm R.A."/>
            <person name="Martin F."/>
            <person name="Silar P."/>
            <person name="Natvig D.O."/>
            <person name="Lalanne C."/>
            <person name="Gautier V."/>
            <person name="Ament-Velasquez S.L."/>
            <person name="Kruys A."/>
            <person name="Hutchinson M.I."/>
            <person name="Powell A.J."/>
            <person name="Barry K."/>
            <person name="Miller A.N."/>
            <person name="Grigoriev I.V."/>
            <person name="Debuchy R."/>
            <person name="Gladieux P."/>
            <person name="Hiltunen Thoren M."/>
            <person name="Johannesson H."/>
        </authorList>
    </citation>
    <scope>NUCLEOTIDE SEQUENCE</scope>
    <source>
        <strain evidence="4">CBS 232.78</strain>
    </source>
</reference>
<dbReference type="PANTHER" id="PTHR34987:SF6">
    <property type="entry name" value="ALPHA-L-RHAMNOSIDASE SIX-HAIRPIN GLYCOSIDASE DOMAIN-CONTAINING PROTEIN"/>
    <property type="match status" value="1"/>
</dbReference>
<organism evidence="4 5">
    <name type="scientific">Podospora didyma</name>
    <dbReference type="NCBI Taxonomy" id="330526"/>
    <lineage>
        <taxon>Eukaryota</taxon>
        <taxon>Fungi</taxon>
        <taxon>Dikarya</taxon>
        <taxon>Ascomycota</taxon>
        <taxon>Pezizomycotina</taxon>
        <taxon>Sordariomycetes</taxon>
        <taxon>Sordariomycetidae</taxon>
        <taxon>Sordariales</taxon>
        <taxon>Podosporaceae</taxon>
        <taxon>Podospora</taxon>
    </lineage>
</organism>
<protein>
    <submittedName>
        <fullName evidence="4">Six-hairpin glycosidase-like protein</fullName>
    </submittedName>
</protein>
<dbReference type="Pfam" id="PF17389">
    <property type="entry name" value="Bac_rhamnosid6H"/>
    <property type="match status" value="1"/>
</dbReference>
<dbReference type="InterPro" id="IPR012341">
    <property type="entry name" value="6hp_glycosidase-like_sf"/>
</dbReference>
<feature type="domain" description="Alpha-L-rhamnosidase six-hairpin glycosidase" evidence="3">
    <location>
        <begin position="312"/>
        <end position="502"/>
    </location>
</feature>
<dbReference type="InterPro" id="IPR008928">
    <property type="entry name" value="6-hairpin_glycosidase_sf"/>
</dbReference>
<evidence type="ECO:0000256" key="1">
    <source>
        <dbReference type="SAM" id="MobiDB-lite"/>
    </source>
</evidence>
<sequence>MVLSFSTPWAVVQLVVVLGLVSSAAAAGGAAVRRQGGYQHPPLPDKTLWPGPWEAYIAAPENKSHIEPARFWKARGNITVPLAHGGGGNLFEEGKEGGKGGLLFGAGGVLTLEFDENIAGRVCLDVSGIGSNGKGVVVLQLAYSESSWFAGPVPDATTDRQERDLPLDFEVSGEGTVCVGKEFVRGAFKYLTISLPYRRKQEENEEKGWKGMGQKVLGMMTGTTSTRDEGWVRIASVWVNCTAFPSQKNGRAYTGYFYSSNDLLNRIWYAGAWTLQLSTLDPKEGSALIDYNRLIDHNKSPIGSWYSNFTISNGSAVTTDGAKRDRMVWPGDMYIAVPGIAVSTNDMDAVRNALEVLYANQYADGSLPYAGPPMGFHGEFSDTYHLHTLLGTYNYVLFSDDLNWLRDRWDEYLRALRVSISKVDELGLLHVSSTADWLRPGMTGHNLEATAILYTVLSKTKVLAEWIDVDVSEDIKEWDALQKTLEEGLARLYCPDTGLFSDNVGRRGFGGDERVDPQDGNSWALISKMNLSSSGLPWKDPKSDHRSRHPLPEGPPTPRNISANLRSRWTAFGAPATEFPNVISPFASGFELLAHCAADEIDVAVELMLLEWGYLLKGDGFTGSTLAEGFRVDGHPQYPAYWSTARNSQAHGWSSGPTGVLTGEVLGIELTLPGGRGVWIHHHMTKWLRWMRGGYATDSARIEVKEWRCAEWAFDATTGTKQDTGGRAVILEVIVTPVRSAQSITVRVGDAFTAQEYTTSGGTTLWVTWEDDKTTLQRIDFTAKVTARHGGGDLDGEDWFNNTVVNLDNGSELVYDEDFVLPDMEHRAPGMVDWDAMELHFKTPPPEGWKIDRLKEVGNMDWDIGK</sequence>
<feature type="signal peptide" evidence="2">
    <location>
        <begin position="1"/>
        <end position="26"/>
    </location>
</feature>
<evidence type="ECO:0000256" key="2">
    <source>
        <dbReference type="SAM" id="SignalP"/>
    </source>
</evidence>
<keyword evidence="4" id="KW-0378">Hydrolase</keyword>
<dbReference type="AlphaFoldDB" id="A0AAE0KLD6"/>
<dbReference type="EMBL" id="JAULSW010000006">
    <property type="protein sequence ID" value="KAK3378385.1"/>
    <property type="molecule type" value="Genomic_DNA"/>
</dbReference>
<proteinExistence type="predicted"/>
<comment type="caution">
    <text evidence="4">The sequence shown here is derived from an EMBL/GenBank/DDBJ whole genome shotgun (WGS) entry which is preliminary data.</text>
</comment>
<gene>
    <name evidence="4" type="ORF">B0H63DRAFT_418348</name>
</gene>
<keyword evidence="4" id="KW-0326">Glycosidase</keyword>
<reference evidence="4" key="2">
    <citation type="submission" date="2023-06" db="EMBL/GenBank/DDBJ databases">
        <authorList>
            <consortium name="Lawrence Berkeley National Laboratory"/>
            <person name="Haridas S."/>
            <person name="Hensen N."/>
            <person name="Bonometti L."/>
            <person name="Westerberg I."/>
            <person name="Brannstrom I.O."/>
            <person name="Guillou S."/>
            <person name="Cros-Aarteil S."/>
            <person name="Calhoun S."/>
            <person name="Kuo A."/>
            <person name="Mondo S."/>
            <person name="Pangilinan J."/>
            <person name="Riley R."/>
            <person name="LaButti K."/>
            <person name="Andreopoulos B."/>
            <person name="Lipzen A."/>
            <person name="Chen C."/>
            <person name="Yanf M."/>
            <person name="Daum C."/>
            <person name="Ng V."/>
            <person name="Clum A."/>
            <person name="Steindorff A."/>
            <person name="Ohm R."/>
            <person name="Martin F."/>
            <person name="Silar P."/>
            <person name="Natvig D."/>
            <person name="Lalanne C."/>
            <person name="Gautier V."/>
            <person name="Ament-velasquez S.L."/>
            <person name="Kruys A."/>
            <person name="Hutchinson M.I."/>
            <person name="Powell A.J."/>
            <person name="Barry K."/>
            <person name="Miller A.N."/>
            <person name="Grigoriev I.V."/>
            <person name="Debuchy R."/>
            <person name="Gladieux P."/>
            <person name="Thoren M.H."/>
            <person name="Johannesson H."/>
        </authorList>
    </citation>
    <scope>NUCLEOTIDE SEQUENCE</scope>
    <source>
        <strain evidence="4">CBS 232.78</strain>
    </source>
</reference>
<dbReference type="InterPro" id="IPR035396">
    <property type="entry name" value="Bac_rhamnosid6H"/>
</dbReference>
<keyword evidence="2" id="KW-0732">Signal</keyword>
<dbReference type="Gene3D" id="1.50.10.10">
    <property type="match status" value="1"/>
</dbReference>
<dbReference type="GO" id="GO:0005975">
    <property type="term" value="P:carbohydrate metabolic process"/>
    <property type="evidence" value="ECO:0007669"/>
    <property type="project" value="InterPro"/>
</dbReference>
<accession>A0AAE0KLD6</accession>
<feature type="chain" id="PRO_5042066536" evidence="2">
    <location>
        <begin position="27"/>
        <end position="866"/>
    </location>
</feature>
<evidence type="ECO:0000313" key="4">
    <source>
        <dbReference type="EMBL" id="KAK3378385.1"/>
    </source>
</evidence>
<dbReference type="PANTHER" id="PTHR34987">
    <property type="entry name" value="C, PUTATIVE (AFU_ORTHOLOGUE AFUA_3G02880)-RELATED"/>
    <property type="match status" value="1"/>
</dbReference>
<dbReference type="Proteomes" id="UP001285441">
    <property type="component" value="Unassembled WGS sequence"/>
</dbReference>